<evidence type="ECO:0000313" key="3">
    <source>
        <dbReference type="Proteomes" id="UP000598426"/>
    </source>
</evidence>
<protein>
    <submittedName>
        <fullName evidence="2">Uncharacterized protein</fullName>
    </submittedName>
</protein>
<comment type="caution">
    <text evidence="2">The sequence shown here is derived from an EMBL/GenBank/DDBJ whole genome shotgun (WGS) entry which is preliminary data.</text>
</comment>
<keyword evidence="3" id="KW-1185">Reference proteome</keyword>
<feature type="chain" id="PRO_5047366561" evidence="1">
    <location>
        <begin position="39"/>
        <end position="123"/>
    </location>
</feature>
<evidence type="ECO:0000256" key="1">
    <source>
        <dbReference type="SAM" id="SignalP"/>
    </source>
</evidence>
<proteinExistence type="predicted"/>
<sequence>MKSPLKKNQSPKRRTIAGIAVALGIAAASVAPVGAANASGWWSPVHVTCPAGKFAQVKFTVSVDQAIIGYGATKEQAMYGNYITINPGTSYTLNFGLNDAWWQKWNDPGSEVVNVTTQCVSWG</sequence>
<feature type="signal peptide" evidence="1">
    <location>
        <begin position="1"/>
        <end position="38"/>
    </location>
</feature>
<dbReference type="Proteomes" id="UP000598426">
    <property type="component" value="Unassembled WGS sequence"/>
</dbReference>
<keyword evidence="1" id="KW-0732">Signal</keyword>
<accession>A0ABR8NRD3</accession>
<gene>
    <name evidence="2" type="ORF">IF188_11420</name>
</gene>
<name>A0ABR8NRD3_9MICO</name>
<organism evidence="2 3">
    <name type="scientific">Microbacterium helvum</name>
    <dbReference type="NCBI Taxonomy" id="2773713"/>
    <lineage>
        <taxon>Bacteria</taxon>
        <taxon>Bacillati</taxon>
        <taxon>Actinomycetota</taxon>
        <taxon>Actinomycetes</taxon>
        <taxon>Micrococcales</taxon>
        <taxon>Microbacteriaceae</taxon>
        <taxon>Microbacterium</taxon>
    </lineage>
</organism>
<dbReference type="RefSeq" id="WP_191171937.1">
    <property type="nucleotide sequence ID" value="NZ_JACXZS010000007.1"/>
</dbReference>
<evidence type="ECO:0000313" key="2">
    <source>
        <dbReference type="EMBL" id="MBD3942307.1"/>
    </source>
</evidence>
<reference evidence="2 3" key="1">
    <citation type="submission" date="2020-09" db="EMBL/GenBank/DDBJ databases">
        <title>Isolation and identification of active actinomycetes.</title>
        <authorList>
            <person name="Li X."/>
        </authorList>
    </citation>
    <scope>NUCLEOTIDE SEQUENCE [LARGE SCALE GENOMIC DNA]</scope>
    <source>
        <strain evidence="2 3">NEAU-LLC</strain>
    </source>
</reference>
<dbReference type="EMBL" id="JACXZS010000007">
    <property type="protein sequence ID" value="MBD3942307.1"/>
    <property type="molecule type" value="Genomic_DNA"/>
</dbReference>